<dbReference type="InterPro" id="IPR002225">
    <property type="entry name" value="3Beta_OHSteriod_DH/Estase"/>
</dbReference>
<dbReference type="Gene3D" id="3.40.50.720">
    <property type="entry name" value="NAD(P)-binding Rossmann-like Domain"/>
    <property type="match status" value="1"/>
</dbReference>
<dbReference type="EMBL" id="BAABDQ010000018">
    <property type="protein sequence ID" value="GAA3579134.1"/>
    <property type="molecule type" value="Genomic_DNA"/>
</dbReference>
<proteinExistence type="inferred from homology"/>
<evidence type="ECO:0000256" key="1">
    <source>
        <dbReference type="ARBA" id="ARBA00009219"/>
    </source>
</evidence>
<keyword evidence="5" id="KW-1185">Reference proteome</keyword>
<comment type="caution">
    <text evidence="4">The sequence shown here is derived from an EMBL/GenBank/DDBJ whole genome shotgun (WGS) entry which is preliminary data.</text>
</comment>
<dbReference type="InterPro" id="IPR036291">
    <property type="entry name" value="NAD(P)-bd_dom_sf"/>
</dbReference>
<dbReference type="SUPFAM" id="SSF51735">
    <property type="entry name" value="NAD(P)-binding Rossmann-fold domains"/>
    <property type="match status" value="1"/>
</dbReference>
<dbReference type="PANTHER" id="PTHR43245:SF51">
    <property type="entry name" value="SHORT CHAIN DEHYDROGENASE_REDUCTASE FAMILY 42E, MEMBER 2"/>
    <property type="match status" value="1"/>
</dbReference>
<sequence>MKALVTGGGGFLGGAVCRQLSARGDEVRTLNRGRYPALDAYGVVQITGDLRDARAVREAAAGCDAVVHCAALAGLWGPARDYRTINVDGTANVLDACVRAGVGRLVHASSPSVVHDGRDLEGVDESVPYARRFLACYPATKAAAERLVLAANGDRLATVALRPHLIWGPGDPHFLPRFAARARRGTLVLPSAPGKRIDTVYIDNAAEACLLALDRLAPGANVAGRAYFIGQDEPCGLAEWVNGLLGAAGLPPVTRRAPARLAYLAACVLEAGCRVTGTTPPFTRLAVRQATTSHWFDLSAARRDLGYVPRVRMADGLARLAAHLTERQEARLP</sequence>
<reference evidence="5" key="1">
    <citation type="journal article" date="2019" name="Int. J. Syst. Evol. Microbiol.">
        <title>The Global Catalogue of Microorganisms (GCM) 10K type strain sequencing project: providing services to taxonomists for standard genome sequencing and annotation.</title>
        <authorList>
            <consortium name="The Broad Institute Genomics Platform"/>
            <consortium name="The Broad Institute Genome Sequencing Center for Infectious Disease"/>
            <person name="Wu L."/>
            <person name="Ma J."/>
        </authorList>
    </citation>
    <scope>NUCLEOTIDE SEQUENCE [LARGE SCALE GENOMIC DNA]</scope>
    <source>
        <strain evidence="5">JCM 17326</strain>
    </source>
</reference>
<keyword evidence="2" id="KW-0560">Oxidoreductase</keyword>
<evidence type="ECO:0000256" key="2">
    <source>
        <dbReference type="ARBA" id="ARBA00023002"/>
    </source>
</evidence>
<dbReference type="PANTHER" id="PTHR43245">
    <property type="entry name" value="BIFUNCTIONAL POLYMYXIN RESISTANCE PROTEIN ARNA"/>
    <property type="match status" value="1"/>
</dbReference>
<evidence type="ECO:0000259" key="3">
    <source>
        <dbReference type="Pfam" id="PF01073"/>
    </source>
</evidence>
<comment type="similarity">
    <text evidence="1">Belongs to the 3-beta-HSD family.</text>
</comment>
<dbReference type="RefSeq" id="WP_345568662.1">
    <property type="nucleotide sequence ID" value="NZ_BAABDQ010000018.1"/>
</dbReference>
<dbReference type="Proteomes" id="UP001500630">
    <property type="component" value="Unassembled WGS sequence"/>
</dbReference>
<feature type="domain" description="3-beta hydroxysteroid dehydrogenase/isomerase" evidence="3">
    <location>
        <begin position="4"/>
        <end position="249"/>
    </location>
</feature>
<organism evidence="4 5">
    <name type="scientific">Nonomuraea rosea</name>
    <dbReference type="NCBI Taxonomy" id="638574"/>
    <lineage>
        <taxon>Bacteria</taxon>
        <taxon>Bacillati</taxon>
        <taxon>Actinomycetota</taxon>
        <taxon>Actinomycetes</taxon>
        <taxon>Streptosporangiales</taxon>
        <taxon>Streptosporangiaceae</taxon>
        <taxon>Nonomuraea</taxon>
    </lineage>
</organism>
<accession>A0ABP6Y9V2</accession>
<protein>
    <submittedName>
        <fullName evidence="4">NAD-dependent epimerase/dehydratase family protein</fullName>
    </submittedName>
</protein>
<name>A0ABP6Y9V2_9ACTN</name>
<evidence type="ECO:0000313" key="4">
    <source>
        <dbReference type="EMBL" id="GAA3579134.1"/>
    </source>
</evidence>
<gene>
    <name evidence="4" type="ORF">GCM10022419_070750</name>
</gene>
<evidence type="ECO:0000313" key="5">
    <source>
        <dbReference type="Proteomes" id="UP001500630"/>
    </source>
</evidence>
<dbReference type="Pfam" id="PF01073">
    <property type="entry name" value="3Beta_HSD"/>
    <property type="match status" value="1"/>
</dbReference>
<dbReference type="InterPro" id="IPR050177">
    <property type="entry name" value="Lipid_A_modif_metabolic_enz"/>
</dbReference>